<evidence type="ECO:0000256" key="4">
    <source>
        <dbReference type="ARBA" id="ARBA00022701"/>
    </source>
</evidence>
<dbReference type="PANTHER" id="PTHR45783">
    <property type="entry name" value="KINESIN LIGHT CHAIN"/>
    <property type="match status" value="1"/>
</dbReference>
<accession>A0A8C9RWE4</accession>
<sequence length="637" mass="71813">MYENMSTMVCVKEDPGEKLSQEEIISRTKQVIQGLETLKHEHQSILDGLLQTLRCLKQDEESSLVEEKSMMIRKSLEMLELGLSEAQVMMALSGHLSSVESEKQKLRAQVRRLCQENQWLRDELAGTQQKLQRSEQSVAQLEEEKKHLEFMNQLKKYDEDLSPSEEKDSDSTKESLDDLFPNDEDEQVPQHNASSAAVAAAQQGGYEIPARLRTLHNLVIQYASQGRYEVAVPLCKQALEDLEKTSGHDHPDVATMLNILALVYRDQNKYKEAANLLNDALAIREKTLGKDHPAVAATLNNLAVLYGKRGKYKEAEPLCKRALEIREQVLGKDHPDVAKQLNNLALLCQNQGKYQEVEYYYQRALDIYQTKLGPDDPNVAKTKNNLASCYLKQGKFKQAETLYKEILTRAHEREFGSVDDENKPIWMHAEEREEQSKGKQKDGSPFGEYGGWYKACKVDSPTVTTTLKNLGALYRRQGKFEAAETLEEAAMRSRKQGLDTVHKQRVAEVLSDPEAREKQRSRESLTSDVVKYESGPDGGEEVSMSVEWNGDGSGSLKRSGSFSKLRASLRRSSEKLVRKLKGGGSRDNEPKNPGMKRASSMGVLNVADKARGETVQERNSRLRKGRDLSASHTDLAH</sequence>
<dbReference type="SUPFAM" id="SSF48452">
    <property type="entry name" value="TPR-like"/>
    <property type="match status" value="2"/>
</dbReference>
<keyword evidence="5" id="KW-0677">Repeat</keyword>
<feature type="compositionally biased region" description="Basic and acidic residues" evidence="13">
    <location>
        <begin position="513"/>
        <end position="525"/>
    </location>
</feature>
<dbReference type="PROSITE" id="PS50005">
    <property type="entry name" value="TPR"/>
    <property type="match status" value="2"/>
</dbReference>
<comment type="subcellular location">
    <subcellularLocation>
        <location evidence="1 11">Cytoplasm</location>
        <location evidence="1 11">Cytoskeleton</location>
    </subcellularLocation>
</comment>
<evidence type="ECO:0000256" key="2">
    <source>
        <dbReference type="ARBA" id="ARBA00009622"/>
    </source>
</evidence>
<keyword evidence="9 11" id="KW-0206">Cytoskeleton</keyword>
<comment type="subunit">
    <text evidence="11">Oligomeric complex composed of two heavy chains and two light chains.</text>
</comment>
<dbReference type="GO" id="GO:0005871">
    <property type="term" value="C:kinesin complex"/>
    <property type="evidence" value="ECO:0007669"/>
    <property type="project" value="UniProtKB-UniRule"/>
</dbReference>
<reference evidence="14" key="2">
    <citation type="submission" date="2025-08" db="UniProtKB">
        <authorList>
            <consortium name="Ensembl"/>
        </authorList>
    </citation>
    <scope>IDENTIFICATION</scope>
</reference>
<evidence type="ECO:0000256" key="13">
    <source>
        <dbReference type="SAM" id="MobiDB-lite"/>
    </source>
</evidence>
<organism evidence="14 15">
    <name type="scientific">Scleropages formosus</name>
    <name type="common">Asian bonytongue</name>
    <name type="synonym">Osteoglossum formosum</name>
    <dbReference type="NCBI Taxonomy" id="113540"/>
    <lineage>
        <taxon>Eukaryota</taxon>
        <taxon>Metazoa</taxon>
        <taxon>Chordata</taxon>
        <taxon>Craniata</taxon>
        <taxon>Vertebrata</taxon>
        <taxon>Euteleostomi</taxon>
        <taxon>Actinopterygii</taxon>
        <taxon>Neopterygii</taxon>
        <taxon>Teleostei</taxon>
        <taxon>Osteoglossocephala</taxon>
        <taxon>Osteoglossomorpha</taxon>
        <taxon>Osteoglossiformes</taxon>
        <taxon>Osteoglossidae</taxon>
        <taxon>Scleropages</taxon>
    </lineage>
</organism>
<evidence type="ECO:0000256" key="8">
    <source>
        <dbReference type="ARBA" id="ARBA00023175"/>
    </source>
</evidence>
<evidence type="ECO:0000256" key="3">
    <source>
        <dbReference type="ARBA" id="ARBA00022490"/>
    </source>
</evidence>
<feature type="repeat" description="TPR" evidence="10">
    <location>
        <begin position="296"/>
        <end position="329"/>
    </location>
</feature>
<feature type="compositionally biased region" description="Basic and acidic residues" evidence="13">
    <location>
        <begin position="156"/>
        <end position="176"/>
    </location>
</feature>
<dbReference type="InterPro" id="IPR011990">
    <property type="entry name" value="TPR-like_helical_dom_sf"/>
</dbReference>
<gene>
    <name evidence="14" type="primary">KLC1</name>
    <name evidence="14" type="synonym">klc1a</name>
</gene>
<feature type="compositionally biased region" description="Basic and acidic residues" evidence="13">
    <location>
        <begin position="608"/>
        <end position="637"/>
    </location>
</feature>
<keyword evidence="6 10" id="KW-0802">TPR repeat</keyword>
<keyword evidence="3 11" id="KW-0963">Cytoplasm</keyword>
<dbReference type="PANTHER" id="PTHR45783:SF7">
    <property type="entry name" value="KINESIN LIGHT CHAIN 1"/>
    <property type="match status" value="1"/>
</dbReference>
<proteinExistence type="inferred from homology"/>
<feature type="coiled-coil region" evidence="12">
    <location>
        <begin position="96"/>
        <end position="151"/>
    </location>
</feature>
<dbReference type="Ensembl" id="ENSSFOT00015021808.2">
    <property type="protein sequence ID" value="ENSSFOP00015021567.2"/>
    <property type="gene ID" value="ENSSFOG00015013834.2"/>
</dbReference>
<feature type="region of interest" description="Disordered" evidence="13">
    <location>
        <begin position="156"/>
        <end position="198"/>
    </location>
</feature>
<dbReference type="GO" id="GO:0007018">
    <property type="term" value="P:microtubule-based movement"/>
    <property type="evidence" value="ECO:0007669"/>
    <property type="project" value="TreeGrafter"/>
</dbReference>
<dbReference type="GeneTree" id="ENSGT00940000155555"/>
<keyword evidence="7 12" id="KW-0175">Coiled coil</keyword>
<evidence type="ECO:0000256" key="5">
    <source>
        <dbReference type="ARBA" id="ARBA00022737"/>
    </source>
</evidence>
<comment type="function">
    <text evidence="11">Kinesin is a microtubule-associated force-producing protein that play a role in organelle transport.</text>
</comment>
<keyword evidence="4 11" id="KW-0493">Microtubule</keyword>
<keyword evidence="8 11" id="KW-0505">Motor protein</keyword>
<dbReference type="FunFam" id="1.25.40.10:FF:000003">
    <property type="entry name" value="kinesin light chain isoform X1"/>
    <property type="match status" value="1"/>
</dbReference>
<dbReference type="PRINTS" id="PR00381">
    <property type="entry name" value="KINESINLIGHT"/>
</dbReference>
<evidence type="ECO:0000256" key="7">
    <source>
        <dbReference type="ARBA" id="ARBA00023054"/>
    </source>
</evidence>
<dbReference type="GO" id="GO:0005737">
    <property type="term" value="C:cytoplasm"/>
    <property type="evidence" value="ECO:0007669"/>
    <property type="project" value="TreeGrafter"/>
</dbReference>
<dbReference type="Pfam" id="PF13424">
    <property type="entry name" value="TPR_12"/>
    <property type="match status" value="2"/>
</dbReference>
<reference evidence="14 15" key="1">
    <citation type="submission" date="2019-04" db="EMBL/GenBank/DDBJ databases">
        <authorList>
            <consortium name="Wellcome Sanger Institute Data Sharing"/>
        </authorList>
    </citation>
    <scope>NUCLEOTIDE SEQUENCE [LARGE SCALE GENOMIC DNA]</scope>
</reference>
<evidence type="ECO:0000256" key="1">
    <source>
        <dbReference type="ARBA" id="ARBA00004245"/>
    </source>
</evidence>
<evidence type="ECO:0000256" key="10">
    <source>
        <dbReference type="PROSITE-ProRule" id="PRU00339"/>
    </source>
</evidence>
<dbReference type="InterPro" id="IPR002151">
    <property type="entry name" value="Kinesin_light"/>
</dbReference>
<evidence type="ECO:0000256" key="9">
    <source>
        <dbReference type="ARBA" id="ARBA00023212"/>
    </source>
</evidence>
<feature type="region of interest" description="Disordered" evidence="13">
    <location>
        <begin position="511"/>
        <end position="637"/>
    </location>
</feature>
<dbReference type="InterPro" id="IPR015792">
    <property type="entry name" value="Kinesin_light_repeat"/>
</dbReference>
<evidence type="ECO:0000313" key="15">
    <source>
        <dbReference type="Proteomes" id="UP000694397"/>
    </source>
</evidence>
<keyword evidence="15" id="KW-1185">Reference proteome</keyword>
<name>A0A8C9RWE4_SCLFO</name>
<dbReference type="Pfam" id="PF13374">
    <property type="entry name" value="TPR_10"/>
    <property type="match status" value="2"/>
</dbReference>
<feature type="repeat" description="TPR" evidence="10">
    <location>
        <begin position="254"/>
        <end position="287"/>
    </location>
</feature>
<dbReference type="Gene3D" id="1.25.40.10">
    <property type="entry name" value="Tetratricopeptide repeat domain"/>
    <property type="match status" value="1"/>
</dbReference>
<evidence type="ECO:0000313" key="14">
    <source>
        <dbReference type="Ensembl" id="ENSSFOP00015021567.2"/>
    </source>
</evidence>
<evidence type="ECO:0000256" key="6">
    <source>
        <dbReference type="ARBA" id="ARBA00022803"/>
    </source>
</evidence>
<evidence type="ECO:0000256" key="11">
    <source>
        <dbReference type="RuleBase" id="RU367020"/>
    </source>
</evidence>
<dbReference type="Proteomes" id="UP000694397">
    <property type="component" value="Chromosome 15"/>
</dbReference>
<dbReference type="GO" id="GO:0019894">
    <property type="term" value="F:kinesin binding"/>
    <property type="evidence" value="ECO:0007669"/>
    <property type="project" value="TreeGrafter"/>
</dbReference>
<dbReference type="InterPro" id="IPR019734">
    <property type="entry name" value="TPR_rpt"/>
</dbReference>
<evidence type="ECO:0000256" key="12">
    <source>
        <dbReference type="SAM" id="Coils"/>
    </source>
</evidence>
<dbReference type="PROSITE" id="PS01160">
    <property type="entry name" value="KINESIN_LIGHT"/>
    <property type="match status" value="1"/>
</dbReference>
<dbReference type="AlphaFoldDB" id="A0A8C9RWE4"/>
<dbReference type="GO" id="GO:0005874">
    <property type="term" value="C:microtubule"/>
    <property type="evidence" value="ECO:0007669"/>
    <property type="project" value="UniProtKB-UniRule"/>
</dbReference>
<reference evidence="14" key="3">
    <citation type="submission" date="2025-09" db="UniProtKB">
        <authorList>
            <consortium name="Ensembl"/>
        </authorList>
    </citation>
    <scope>IDENTIFICATION</scope>
</reference>
<dbReference type="SMART" id="SM00028">
    <property type="entry name" value="TPR"/>
    <property type="match status" value="5"/>
</dbReference>
<protein>
    <recommendedName>
        <fullName evidence="11">Kinesin light chain</fullName>
    </recommendedName>
</protein>
<comment type="similarity">
    <text evidence="2 11">Belongs to the kinesin light chain family.</text>
</comment>